<dbReference type="Proteomes" id="UP000828251">
    <property type="component" value="Unassembled WGS sequence"/>
</dbReference>
<keyword evidence="2" id="KW-1185">Reference proteome</keyword>
<proteinExistence type="predicted"/>
<gene>
    <name evidence="1" type="ORF">J1N35_042775</name>
</gene>
<dbReference type="EMBL" id="JAIQCV010000013">
    <property type="protein sequence ID" value="KAH1030601.1"/>
    <property type="molecule type" value="Genomic_DNA"/>
</dbReference>
<comment type="caution">
    <text evidence="1">The sequence shown here is derived from an EMBL/GenBank/DDBJ whole genome shotgun (WGS) entry which is preliminary data.</text>
</comment>
<evidence type="ECO:0000313" key="2">
    <source>
        <dbReference type="Proteomes" id="UP000828251"/>
    </source>
</evidence>
<dbReference type="OrthoDB" id="996639at2759"/>
<evidence type="ECO:0000313" key="1">
    <source>
        <dbReference type="EMBL" id="KAH1030601.1"/>
    </source>
</evidence>
<accession>A0A9D3U650</accession>
<sequence>MMSALECEVAKLEDFIGDVREILEEVDGHTIELKSRKDQLKEQMARLSILMWMRCKGSRNITVGELIEKNDALETMVLVLKEHIEKLKGELVIYKAALGNEVLVATPKLKVDVLKLKKFNEPRSAKDVDNFLWE</sequence>
<name>A0A9D3U650_9ROSI</name>
<reference evidence="1 2" key="1">
    <citation type="journal article" date="2021" name="Plant Biotechnol. J.">
        <title>Multi-omics assisted identification of the key and species-specific regulatory components of drought-tolerant mechanisms in Gossypium stocksii.</title>
        <authorList>
            <person name="Yu D."/>
            <person name="Ke L."/>
            <person name="Zhang D."/>
            <person name="Wu Y."/>
            <person name="Sun Y."/>
            <person name="Mei J."/>
            <person name="Sun J."/>
            <person name="Sun Y."/>
        </authorList>
    </citation>
    <scope>NUCLEOTIDE SEQUENCE [LARGE SCALE GENOMIC DNA]</scope>
    <source>
        <strain evidence="2">cv. E1</strain>
        <tissue evidence="1">Leaf</tissue>
    </source>
</reference>
<organism evidence="1 2">
    <name type="scientific">Gossypium stocksii</name>
    <dbReference type="NCBI Taxonomy" id="47602"/>
    <lineage>
        <taxon>Eukaryota</taxon>
        <taxon>Viridiplantae</taxon>
        <taxon>Streptophyta</taxon>
        <taxon>Embryophyta</taxon>
        <taxon>Tracheophyta</taxon>
        <taxon>Spermatophyta</taxon>
        <taxon>Magnoliopsida</taxon>
        <taxon>eudicotyledons</taxon>
        <taxon>Gunneridae</taxon>
        <taxon>Pentapetalae</taxon>
        <taxon>rosids</taxon>
        <taxon>malvids</taxon>
        <taxon>Malvales</taxon>
        <taxon>Malvaceae</taxon>
        <taxon>Malvoideae</taxon>
        <taxon>Gossypium</taxon>
    </lineage>
</organism>
<protein>
    <submittedName>
        <fullName evidence="1">Uncharacterized protein</fullName>
    </submittedName>
</protein>
<dbReference type="AlphaFoldDB" id="A0A9D3U650"/>